<keyword evidence="11 14" id="KW-1133">Transmembrane helix</keyword>
<dbReference type="InterPro" id="IPR019533">
    <property type="entry name" value="Peptidase_S26"/>
</dbReference>
<evidence type="ECO:0000256" key="9">
    <source>
        <dbReference type="ARBA" id="ARBA00022801"/>
    </source>
</evidence>
<evidence type="ECO:0000256" key="13">
    <source>
        <dbReference type="ARBA" id="ARBA00045533"/>
    </source>
</evidence>
<evidence type="ECO:0000256" key="7">
    <source>
        <dbReference type="ARBA" id="ARBA00022670"/>
    </source>
</evidence>
<evidence type="ECO:0000256" key="2">
    <source>
        <dbReference type="ARBA" id="ARBA00004648"/>
    </source>
</evidence>
<comment type="catalytic activity">
    <reaction evidence="1">
        <text>Cleavage of hydrophobic, N-terminal signal or leader sequences from secreted and periplasmic proteins.</text>
        <dbReference type="EC" id="3.4.21.89"/>
    </reaction>
</comment>
<dbReference type="GO" id="GO:0004252">
    <property type="term" value="F:serine-type endopeptidase activity"/>
    <property type="evidence" value="ECO:0007669"/>
    <property type="project" value="InterPro"/>
</dbReference>
<comment type="function">
    <text evidence="13">Catalytic component of the signal peptidase complex (SPC) which catalyzes the cleavage of N-terminal signal sequences from nascent proteins as they are translocated into the lumen of the endoplasmic reticulum. Specifically cleaves N-terminal signal peptides that contain a hydrophobic alpha-helix (h-region) shorter than 18-20 amino acids.</text>
</comment>
<proteinExistence type="inferred from homology"/>
<evidence type="ECO:0000256" key="6">
    <source>
        <dbReference type="ARBA" id="ARBA00021755"/>
    </source>
</evidence>
<feature type="domain" description="Peptidase S24/S26A/S26B/S26C" evidence="15">
    <location>
        <begin position="36"/>
        <end position="106"/>
    </location>
</feature>
<evidence type="ECO:0000256" key="14">
    <source>
        <dbReference type="SAM" id="Phobius"/>
    </source>
</evidence>
<accession>A0A8S9KCS0</accession>
<dbReference type="Gene3D" id="2.10.109.10">
    <property type="entry name" value="Umud Fragment, subunit A"/>
    <property type="match status" value="1"/>
</dbReference>
<dbReference type="SUPFAM" id="SSF51306">
    <property type="entry name" value="LexA/Signal peptidase"/>
    <property type="match status" value="1"/>
</dbReference>
<evidence type="ECO:0000256" key="3">
    <source>
        <dbReference type="ARBA" id="ARBA00011035"/>
    </source>
</evidence>
<evidence type="ECO:0000256" key="11">
    <source>
        <dbReference type="ARBA" id="ARBA00022989"/>
    </source>
</evidence>
<dbReference type="PANTHER" id="PTHR10806:SF6">
    <property type="entry name" value="SIGNAL PEPTIDASE COMPLEX CATALYTIC SUBUNIT SEC11"/>
    <property type="match status" value="1"/>
</dbReference>
<evidence type="ECO:0000256" key="5">
    <source>
        <dbReference type="ARBA" id="ARBA00019685"/>
    </source>
</evidence>
<keyword evidence="9" id="KW-0378">Hydrolase</keyword>
<dbReference type="Pfam" id="PF07734">
    <property type="entry name" value="FBA_1"/>
    <property type="match status" value="1"/>
</dbReference>
<reference evidence="17" key="1">
    <citation type="submission" date="2019-12" db="EMBL/GenBank/DDBJ databases">
        <title>Genome sequencing and annotation of Brassica cretica.</title>
        <authorList>
            <person name="Studholme D.J."/>
            <person name="Sarris P.F."/>
        </authorList>
    </citation>
    <scope>NUCLEOTIDE SEQUENCE</scope>
    <source>
        <strain evidence="17">PFS-102/07</strain>
        <tissue evidence="17">Leaf</tissue>
    </source>
</reference>
<gene>
    <name evidence="17" type="ORF">F2Q70_00043080</name>
</gene>
<sequence>MGWMGETIDSIKSIQIRQLLTQAISLGMIVTSALIIWKALMCVTGSESPVVVVLSGSMEPGFKRGDILFLHMSKDPIRAGEIVVFNVDGRDIPIVHRVIKVHERENTGEVDVLTKGDNNYGDDRLLYAEGQQWLHRHHIMGRAVGFLPYVGWVTIIMTEKPIIKYILIGALGLLVITGMSLRGGTYWVAGDEEEIRFFLMKFDFTIERDFCVSLFRYRAFIFLDAKVLSVVRDEKLSLLHIDYRSRVMRIWVTNRIDDEDANKDLSWTSVFVLEVDSVKFKLNVENFLLDEENKVAVVCCTRDRDRTMVYIVGEDMYKQVYEDTRDASPINWPLVFTCVPSLLCLH</sequence>
<name>A0A8S9KCS0_BRACR</name>
<dbReference type="EC" id="3.4.21.89" evidence="4"/>
<evidence type="ECO:0000256" key="4">
    <source>
        <dbReference type="ARBA" id="ARBA00013208"/>
    </source>
</evidence>
<protein>
    <recommendedName>
        <fullName evidence="5">Signal peptidase complex catalytic subunit SEC11</fullName>
        <ecNumber evidence="4">3.4.21.89</ecNumber>
    </recommendedName>
    <alternativeName>
        <fullName evidence="6">Signal peptidase complex catalytic subunit sec11</fullName>
    </alternativeName>
</protein>
<dbReference type="PANTHER" id="PTHR10806">
    <property type="entry name" value="SIGNAL PEPTIDASE COMPLEX CATALYTIC SUBUNIT SEC11"/>
    <property type="match status" value="1"/>
</dbReference>
<dbReference type="InterPro" id="IPR017451">
    <property type="entry name" value="F-box-assoc_interact_dom"/>
</dbReference>
<keyword evidence="8 14" id="KW-0812">Transmembrane</keyword>
<evidence type="ECO:0000256" key="12">
    <source>
        <dbReference type="ARBA" id="ARBA00023136"/>
    </source>
</evidence>
<dbReference type="EMBL" id="QGKY02000164">
    <property type="protein sequence ID" value="KAF2592255.1"/>
    <property type="molecule type" value="Genomic_DNA"/>
</dbReference>
<dbReference type="InterPro" id="IPR006527">
    <property type="entry name" value="F-box-assoc_dom_typ1"/>
</dbReference>
<dbReference type="InterPro" id="IPR036286">
    <property type="entry name" value="LexA/Signal_pep-like_sf"/>
</dbReference>
<dbReference type="NCBIfam" id="TIGR02228">
    <property type="entry name" value="sigpep_I_arch"/>
    <property type="match status" value="1"/>
</dbReference>
<dbReference type="InterPro" id="IPR001733">
    <property type="entry name" value="Peptidase_S26B"/>
</dbReference>
<keyword evidence="10" id="KW-0735">Signal-anchor</keyword>
<evidence type="ECO:0000256" key="8">
    <source>
        <dbReference type="ARBA" id="ARBA00022692"/>
    </source>
</evidence>
<organism evidence="17">
    <name type="scientific">Brassica cretica</name>
    <name type="common">Mustard</name>
    <dbReference type="NCBI Taxonomy" id="69181"/>
    <lineage>
        <taxon>Eukaryota</taxon>
        <taxon>Viridiplantae</taxon>
        <taxon>Streptophyta</taxon>
        <taxon>Embryophyta</taxon>
        <taxon>Tracheophyta</taxon>
        <taxon>Spermatophyta</taxon>
        <taxon>Magnoliopsida</taxon>
        <taxon>eudicotyledons</taxon>
        <taxon>Gunneridae</taxon>
        <taxon>Pentapetalae</taxon>
        <taxon>rosids</taxon>
        <taxon>malvids</taxon>
        <taxon>Brassicales</taxon>
        <taxon>Brassicaceae</taxon>
        <taxon>Brassiceae</taxon>
        <taxon>Brassica</taxon>
    </lineage>
</organism>
<keyword evidence="12 14" id="KW-0472">Membrane</keyword>
<dbReference type="GO" id="GO:0006465">
    <property type="term" value="P:signal peptide processing"/>
    <property type="evidence" value="ECO:0007669"/>
    <property type="project" value="InterPro"/>
</dbReference>
<dbReference type="FunFam" id="2.10.109.10:FF:000003">
    <property type="entry name" value="Signal peptidase complex catalytic subunit SEC11"/>
    <property type="match status" value="1"/>
</dbReference>
<feature type="transmembrane region" description="Helical" evidence="14">
    <location>
        <begin position="20"/>
        <end position="40"/>
    </location>
</feature>
<evidence type="ECO:0000256" key="10">
    <source>
        <dbReference type="ARBA" id="ARBA00022968"/>
    </source>
</evidence>
<evidence type="ECO:0000259" key="16">
    <source>
        <dbReference type="Pfam" id="PF07734"/>
    </source>
</evidence>
<comment type="caution">
    <text evidence="17">The sequence shown here is derived from an EMBL/GenBank/DDBJ whole genome shotgun (WGS) entry which is preliminary data.</text>
</comment>
<comment type="subcellular location">
    <subcellularLocation>
        <location evidence="2">Endoplasmic reticulum membrane</location>
        <topology evidence="2">Single-pass type II membrane protein</topology>
    </subcellularLocation>
</comment>
<dbReference type="InterPro" id="IPR015927">
    <property type="entry name" value="Peptidase_S24_S26A/B/C"/>
</dbReference>
<comment type="similarity">
    <text evidence="3">Belongs to the peptidase S26B family.</text>
</comment>
<feature type="domain" description="F-box associated beta-propeller type 1" evidence="16">
    <location>
        <begin position="178"/>
        <end position="343"/>
    </location>
</feature>
<evidence type="ECO:0000259" key="15">
    <source>
        <dbReference type="Pfam" id="PF00717"/>
    </source>
</evidence>
<keyword evidence="7" id="KW-0645">Protease</keyword>
<dbReference type="PRINTS" id="PR00728">
    <property type="entry name" value="SIGNALPTASE"/>
</dbReference>
<feature type="transmembrane region" description="Helical" evidence="14">
    <location>
        <begin position="162"/>
        <end position="181"/>
    </location>
</feature>
<dbReference type="GO" id="GO:0005787">
    <property type="term" value="C:signal peptidase complex"/>
    <property type="evidence" value="ECO:0007669"/>
    <property type="project" value="TreeGrafter"/>
</dbReference>
<dbReference type="Pfam" id="PF00717">
    <property type="entry name" value="Peptidase_S24"/>
    <property type="match status" value="1"/>
</dbReference>
<dbReference type="NCBIfam" id="TIGR01640">
    <property type="entry name" value="F_box_assoc_1"/>
    <property type="match status" value="1"/>
</dbReference>
<dbReference type="AlphaFoldDB" id="A0A8S9KCS0"/>
<dbReference type="GO" id="GO:0009003">
    <property type="term" value="F:signal peptidase activity"/>
    <property type="evidence" value="ECO:0007669"/>
    <property type="project" value="UniProtKB-EC"/>
</dbReference>
<evidence type="ECO:0000256" key="1">
    <source>
        <dbReference type="ARBA" id="ARBA00000677"/>
    </source>
</evidence>
<evidence type="ECO:0000313" key="17">
    <source>
        <dbReference type="EMBL" id="KAF2592255.1"/>
    </source>
</evidence>
<dbReference type="CDD" id="cd06530">
    <property type="entry name" value="S26_SPase_I"/>
    <property type="match status" value="1"/>
</dbReference>